<evidence type="ECO:0000313" key="2">
    <source>
        <dbReference type="Proteomes" id="UP000299102"/>
    </source>
</evidence>
<proteinExistence type="predicted"/>
<sequence length="281" mass="32883">MRWSTYRDDSQTYSPRRGPGPVCDSNFVPIINLNPHLDTKYKIELKPRPRLELKSERKAGLGLESKGRLELELRAIREKRVKINTRIRTSIEVGVSIERSIEVKLELTVKSEFKSKSRPAIEFASMIENQESRNRLRLTFHVKAPFLATVYNWFNEFECCLTNLTDDLREGRSFTAKTEDNISVERVMIKTDKRVTYQQIRTSFGIGFRGYELGRWNRKKSKSRFILHMKAAITLRQRRACNVRFPSPELFQREMRVNFTRDNQSGRAGCGRVLPRARVHA</sequence>
<evidence type="ECO:0000313" key="1">
    <source>
        <dbReference type="EMBL" id="GBP30846.1"/>
    </source>
</evidence>
<keyword evidence="2" id="KW-1185">Reference proteome</keyword>
<name>A0A4C1UXV7_EUMVA</name>
<dbReference type="EMBL" id="BGZK01000238">
    <property type="protein sequence ID" value="GBP30846.1"/>
    <property type="molecule type" value="Genomic_DNA"/>
</dbReference>
<accession>A0A4C1UXV7</accession>
<gene>
    <name evidence="1" type="ORF">EVAR_91587_1</name>
</gene>
<organism evidence="1 2">
    <name type="scientific">Eumeta variegata</name>
    <name type="common">Bagworm moth</name>
    <name type="synonym">Eumeta japonica</name>
    <dbReference type="NCBI Taxonomy" id="151549"/>
    <lineage>
        <taxon>Eukaryota</taxon>
        <taxon>Metazoa</taxon>
        <taxon>Ecdysozoa</taxon>
        <taxon>Arthropoda</taxon>
        <taxon>Hexapoda</taxon>
        <taxon>Insecta</taxon>
        <taxon>Pterygota</taxon>
        <taxon>Neoptera</taxon>
        <taxon>Endopterygota</taxon>
        <taxon>Lepidoptera</taxon>
        <taxon>Glossata</taxon>
        <taxon>Ditrysia</taxon>
        <taxon>Tineoidea</taxon>
        <taxon>Psychidae</taxon>
        <taxon>Oiketicinae</taxon>
        <taxon>Eumeta</taxon>
    </lineage>
</organism>
<comment type="caution">
    <text evidence="1">The sequence shown here is derived from an EMBL/GenBank/DDBJ whole genome shotgun (WGS) entry which is preliminary data.</text>
</comment>
<dbReference type="Proteomes" id="UP000299102">
    <property type="component" value="Unassembled WGS sequence"/>
</dbReference>
<dbReference type="AlphaFoldDB" id="A0A4C1UXV7"/>
<protein>
    <submittedName>
        <fullName evidence="1">Uncharacterized protein</fullName>
    </submittedName>
</protein>
<reference evidence="1 2" key="1">
    <citation type="journal article" date="2019" name="Commun. Biol.">
        <title>The bagworm genome reveals a unique fibroin gene that provides high tensile strength.</title>
        <authorList>
            <person name="Kono N."/>
            <person name="Nakamura H."/>
            <person name="Ohtoshi R."/>
            <person name="Tomita M."/>
            <person name="Numata K."/>
            <person name="Arakawa K."/>
        </authorList>
    </citation>
    <scope>NUCLEOTIDE SEQUENCE [LARGE SCALE GENOMIC DNA]</scope>
</reference>
<dbReference type="OrthoDB" id="10017160at2759"/>